<dbReference type="PROSITE" id="PS00678">
    <property type="entry name" value="WD_REPEATS_1"/>
    <property type="match status" value="1"/>
</dbReference>
<keyword evidence="2" id="KW-0677">Repeat</keyword>
<dbReference type="SUPFAM" id="SSF46565">
    <property type="entry name" value="Chaperone J-domain"/>
    <property type="match status" value="1"/>
</dbReference>
<gene>
    <name evidence="6" type="ORF">OSTLU_27655</name>
</gene>
<dbReference type="InterPro" id="IPR036322">
    <property type="entry name" value="WD40_repeat_dom_sf"/>
</dbReference>
<dbReference type="Gene3D" id="2.130.10.10">
    <property type="entry name" value="YVTN repeat-like/Quinoprotein amine dehydrogenase"/>
    <property type="match status" value="3"/>
</dbReference>
<dbReference type="CDD" id="cd06257">
    <property type="entry name" value="DnaJ"/>
    <property type="match status" value="1"/>
</dbReference>
<dbReference type="SMART" id="SM00028">
    <property type="entry name" value="TPR"/>
    <property type="match status" value="3"/>
</dbReference>
<evidence type="ECO:0000313" key="7">
    <source>
        <dbReference type="Proteomes" id="UP000001568"/>
    </source>
</evidence>
<dbReference type="eggNOG" id="KOG0267">
    <property type="taxonomic scope" value="Eukaryota"/>
</dbReference>
<evidence type="ECO:0000259" key="5">
    <source>
        <dbReference type="PROSITE" id="PS50076"/>
    </source>
</evidence>
<keyword evidence="1 3" id="KW-0853">WD repeat</keyword>
<keyword evidence="7" id="KW-1185">Reference proteome</keyword>
<dbReference type="InterPro" id="IPR019775">
    <property type="entry name" value="WD40_repeat_CS"/>
</dbReference>
<dbReference type="InterPro" id="IPR019734">
    <property type="entry name" value="TPR_rpt"/>
</dbReference>
<evidence type="ECO:0000256" key="1">
    <source>
        <dbReference type="ARBA" id="ARBA00022574"/>
    </source>
</evidence>
<dbReference type="InterPro" id="IPR050505">
    <property type="entry name" value="WDR55/POC1"/>
</dbReference>
<dbReference type="SMART" id="SM00271">
    <property type="entry name" value="DnaJ"/>
    <property type="match status" value="1"/>
</dbReference>
<feature type="repeat" description="WD" evidence="3">
    <location>
        <begin position="411"/>
        <end position="446"/>
    </location>
</feature>
<feature type="repeat" description="WD" evidence="3">
    <location>
        <begin position="513"/>
        <end position="550"/>
    </location>
</feature>
<dbReference type="OrthoDB" id="497158at2759"/>
<evidence type="ECO:0000313" key="6">
    <source>
        <dbReference type="EMBL" id="ABO99820.1"/>
    </source>
</evidence>
<feature type="compositionally biased region" description="Acidic residues" evidence="4">
    <location>
        <begin position="674"/>
        <end position="684"/>
    </location>
</feature>
<dbReference type="PROSITE" id="PS50294">
    <property type="entry name" value="WD_REPEATS_REGION"/>
    <property type="match status" value="3"/>
</dbReference>
<dbReference type="EMBL" id="CP000594">
    <property type="protein sequence ID" value="ABO99820.1"/>
    <property type="molecule type" value="Genomic_DNA"/>
</dbReference>
<feature type="domain" description="J" evidence="5">
    <location>
        <begin position="14"/>
        <end position="78"/>
    </location>
</feature>
<dbReference type="InterPro" id="IPR001680">
    <property type="entry name" value="WD40_rpt"/>
</dbReference>
<dbReference type="STRING" id="436017.A4S7X8"/>
<sequence>MSDNRRRARRALASAFSALRLDVGASERDVKAAYKTLARAHHPDKPGGDVEAFRAIQRAYETITTKFERERAALATMGTAAFGSGTRGDETRERDARRRDEVEVEVALEIRQGEDGASITMGGDLKAIGDARYEAGEYEKAIECYTAAAAYAKVDGTAEYAELYHARGMAYAKLDRWREACDDADRAIGVRALWFPPWILKGRALEALGAWSRAAELYRECVDRATSSDDDEEFSSVLIGGLARVEAKMLREDRVASMQAHRGPVIGLAMKPSSTNIERGGAETTNAYVATIGEDNNLKLFSVPQGECLYSTKLPHAVSELKWSPEGDGELVVAGVNGFVSIWTFNLTERGAPSASVASTNALVGFSQSVNVTAIDFDRTGEFVAAGASDGSICVWDVAHATLELVIPAGLNAHKREITCLAFHPTRGRAQLTSGSLDGDGRVWDLVAEATETAGECLHTLRWKSGAIIDVNYLSCGRLVVTSTAMSALKGASRSLNRLLVWSSVSGRLCKWYDAHSSRISSFSWHPHPGSRNVAVTGCDDGVLRVWSIRASPSGAGKPLLENSDHSGVIATMRGVDVVRSGAVVKVAHSPMGGLVAVVTRDGFLRVHDSDTLEATSSWRASGDGAVTHVAWSPTPISLRSGERLTAASPWMVVIGDEGGRVSVWRVARSTHDDSDDDEDDEVEQTEHNEVDVDQTANRSLGGVYTSRDVKTWWDEKENTSEVAPSWTGVHGTYLGASAGDKPIYKALTLGEAPGQVYDPSRRSATYVDLSLRDGETASSEAYDAIETKISELQSARAEYMRDDSTSSEDKRAYSARFAAEMEPLRAARARVYAALRARGEFS</sequence>
<dbReference type="InterPro" id="IPR001623">
    <property type="entry name" value="DnaJ_domain"/>
</dbReference>
<evidence type="ECO:0000256" key="3">
    <source>
        <dbReference type="PROSITE-ProRule" id="PRU00221"/>
    </source>
</evidence>
<evidence type="ECO:0000256" key="2">
    <source>
        <dbReference type="ARBA" id="ARBA00022737"/>
    </source>
</evidence>
<evidence type="ECO:0000256" key="4">
    <source>
        <dbReference type="SAM" id="MobiDB-lite"/>
    </source>
</evidence>
<dbReference type="SUPFAM" id="SSF50969">
    <property type="entry name" value="YVTN repeat-like/Quinoprotein amine dehydrogenase"/>
    <property type="match status" value="1"/>
</dbReference>
<reference evidence="6 7" key="1">
    <citation type="journal article" date="2007" name="Proc. Natl. Acad. Sci. U.S.A.">
        <title>The tiny eukaryote Ostreococcus provides genomic insights into the paradox of plankton speciation.</title>
        <authorList>
            <person name="Palenik B."/>
            <person name="Grimwood J."/>
            <person name="Aerts A."/>
            <person name="Rouze P."/>
            <person name="Salamov A."/>
            <person name="Putnam N."/>
            <person name="Dupont C."/>
            <person name="Jorgensen R."/>
            <person name="Derelle E."/>
            <person name="Rombauts S."/>
            <person name="Zhou K."/>
            <person name="Otillar R."/>
            <person name="Merchant S.S."/>
            <person name="Podell S."/>
            <person name="Gaasterland T."/>
            <person name="Napoli C."/>
            <person name="Gendler K."/>
            <person name="Manuell A."/>
            <person name="Tai V."/>
            <person name="Vallon O."/>
            <person name="Piganeau G."/>
            <person name="Jancek S."/>
            <person name="Heijde M."/>
            <person name="Jabbari K."/>
            <person name="Bowler C."/>
            <person name="Lohr M."/>
            <person name="Robbens S."/>
            <person name="Werner G."/>
            <person name="Dubchak I."/>
            <person name="Pazour G.J."/>
            <person name="Ren Q."/>
            <person name="Paulsen I."/>
            <person name="Delwiche C."/>
            <person name="Schmutz J."/>
            <person name="Rokhsar D."/>
            <person name="Van de Peer Y."/>
            <person name="Moreau H."/>
            <person name="Grigoriev I.V."/>
        </authorList>
    </citation>
    <scope>NUCLEOTIDE SEQUENCE [LARGE SCALE GENOMIC DNA]</scope>
    <source>
        <strain evidence="6 7">CCE9901</strain>
    </source>
</reference>
<dbReference type="PANTHER" id="PTHR44019">
    <property type="entry name" value="WD REPEAT-CONTAINING PROTEIN 55"/>
    <property type="match status" value="1"/>
</dbReference>
<accession>A4S7X8</accession>
<protein>
    <recommendedName>
        <fullName evidence="5">J domain-containing protein</fullName>
    </recommendedName>
</protein>
<dbReference type="KEGG" id="olu:OSTLU_27655"/>
<dbReference type="Proteomes" id="UP000001568">
    <property type="component" value="Chromosome 14"/>
</dbReference>
<dbReference type="SUPFAM" id="SSF50978">
    <property type="entry name" value="WD40 repeat-like"/>
    <property type="match status" value="1"/>
</dbReference>
<dbReference type="Gene3D" id="1.25.40.10">
    <property type="entry name" value="Tetratricopeptide repeat domain"/>
    <property type="match status" value="1"/>
</dbReference>
<dbReference type="PROSITE" id="PS50082">
    <property type="entry name" value="WD_REPEATS_2"/>
    <property type="match status" value="3"/>
</dbReference>
<dbReference type="SMART" id="SM00320">
    <property type="entry name" value="WD40"/>
    <property type="match status" value="8"/>
</dbReference>
<feature type="repeat" description="WD" evidence="3">
    <location>
        <begin position="372"/>
        <end position="398"/>
    </location>
</feature>
<dbReference type="OMA" id="CKWYDAH"/>
<feature type="region of interest" description="Disordered" evidence="4">
    <location>
        <begin position="671"/>
        <end position="690"/>
    </location>
</feature>
<dbReference type="InterPro" id="IPR015943">
    <property type="entry name" value="WD40/YVTN_repeat-like_dom_sf"/>
</dbReference>
<dbReference type="Gramene" id="ABO99820">
    <property type="protein sequence ID" value="ABO99820"/>
    <property type="gene ID" value="OSTLU_27655"/>
</dbReference>
<dbReference type="InterPro" id="IPR011044">
    <property type="entry name" value="Quino_amine_DH_bsu"/>
</dbReference>
<dbReference type="InterPro" id="IPR011990">
    <property type="entry name" value="TPR-like_helical_dom_sf"/>
</dbReference>
<dbReference type="InterPro" id="IPR036869">
    <property type="entry name" value="J_dom_sf"/>
</dbReference>
<name>A4S7X8_OSTLU</name>
<dbReference type="PROSITE" id="PS50076">
    <property type="entry name" value="DNAJ_2"/>
    <property type="match status" value="1"/>
</dbReference>
<dbReference type="SUPFAM" id="SSF48452">
    <property type="entry name" value="TPR-like"/>
    <property type="match status" value="1"/>
</dbReference>
<dbReference type="AlphaFoldDB" id="A4S7X8"/>
<dbReference type="Gene3D" id="1.10.287.110">
    <property type="entry name" value="DnaJ domain"/>
    <property type="match status" value="1"/>
</dbReference>
<proteinExistence type="predicted"/>
<dbReference type="RefSeq" id="XP_001421527.1">
    <property type="nucleotide sequence ID" value="XM_001421490.1"/>
</dbReference>
<dbReference type="Pfam" id="PF00400">
    <property type="entry name" value="WD40"/>
    <property type="match status" value="3"/>
</dbReference>
<organism evidence="6 7">
    <name type="scientific">Ostreococcus lucimarinus (strain CCE9901)</name>
    <dbReference type="NCBI Taxonomy" id="436017"/>
    <lineage>
        <taxon>Eukaryota</taxon>
        <taxon>Viridiplantae</taxon>
        <taxon>Chlorophyta</taxon>
        <taxon>Mamiellophyceae</taxon>
        <taxon>Mamiellales</taxon>
        <taxon>Bathycoccaceae</taxon>
        <taxon>Ostreococcus</taxon>
    </lineage>
</organism>
<dbReference type="PANTHER" id="PTHR44019:SF8">
    <property type="entry name" value="POC1 CENTRIOLAR PROTEIN HOMOLOG"/>
    <property type="match status" value="1"/>
</dbReference>
<dbReference type="GeneID" id="5005439"/>
<dbReference type="Pfam" id="PF00226">
    <property type="entry name" value="DnaJ"/>
    <property type="match status" value="1"/>
</dbReference>
<dbReference type="HOGENOM" id="CLU_007260_0_0_1"/>